<sequence>MKIQKISMFVMLGVVLSGCESRIDVVNQEMANIRNQQPIPIEPAPDFVPAESFNYAAQQLRSPFMPGSLASELKIMAGKRVYPNLNRQLQPLESFPIENLNLKGSLRNQSGQIMALIQTPDGQVERVQVGSYMGLNHGRIIKITPTQIDVMEIIPDGREGYVERPRSLILIGPAP</sequence>
<accession>A0A4Q7AZQ4</accession>
<dbReference type="Pfam" id="PF04351">
    <property type="entry name" value="PilP"/>
    <property type="match status" value="1"/>
</dbReference>
<dbReference type="STRING" id="202951.GCA_001485025_01308"/>
<dbReference type="EMBL" id="SGSU01000002">
    <property type="protein sequence ID" value="RZG69320.1"/>
    <property type="molecule type" value="Genomic_DNA"/>
</dbReference>
<organism evidence="1 2">
    <name type="scientific">Acinetobacter bouvetii</name>
    <dbReference type="NCBI Taxonomy" id="202951"/>
    <lineage>
        <taxon>Bacteria</taxon>
        <taxon>Pseudomonadati</taxon>
        <taxon>Pseudomonadota</taxon>
        <taxon>Gammaproteobacteria</taxon>
        <taxon>Moraxellales</taxon>
        <taxon>Moraxellaceae</taxon>
        <taxon>Acinetobacter</taxon>
    </lineage>
</organism>
<comment type="caution">
    <text evidence="1">The sequence shown here is derived from an EMBL/GenBank/DDBJ whole genome shotgun (WGS) entry which is preliminary data.</text>
</comment>
<evidence type="ECO:0000313" key="1">
    <source>
        <dbReference type="EMBL" id="RZG69320.1"/>
    </source>
</evidence>
<dbReference type="Proteomes" id="UP000293483">
    <property type="component" value="Unassembled WGS sequence"/>
</dbReference>
<evidence type="ECO:0000313" key="2">
    <source>
        <dbReference type="Proteomes" id="UP000293483"/>
    </source>
</evidence>
<name>A0A4Q7AZQ4_9GAMM</name>
<dbReference type="InterPro" id="IPR007446">
    <property type="entry name" value="PilP"/>
</dbReference>
<protein>
    <submittedName>
        <fullName evidence="1">Pilus assembly protein PilP</fullName>
    </submittedName>
</protein>
<dbReference type="AlphaFoldDB" id="A0A4Q7AZQ4"/>
<dbReference type="PIRSF" id="PIRSF016481">
    <property type="entry name" value="Pilus_assembly_PilP"/>
    <property type="match status" value="1"/>
</dbReference>
<proteinExistence type="predicted"/>
<dbReference type="RefSeq" id="WP_130143999.1">
    <property type="nucleotide sequence ID" value="NZ_SGSU01000002.1"/>
</dbReference>
<dbReference type="Gene3D" id="2.30.30.830">
    <property type="match status" value="1"/>
</dbReference>
<gene>
    <name evidence="1" type="ORF">EXE25_02480</name>
</gene>
<dbReference type="PROSITE" id="PS51257">
    <property type="entry name" value="PROKAR_LIPOPROTEIN"/>
    <property type="match status" value="1"/>
</dbReference>
<reference evidence="1 2" key="1">
    <citation type="submission" date="2019-02" db="EMBL/GenBank/DDBJ databases">
        <title>The Batch Genome Submission of Acinetobacter spp. strains.</title>
        <authorList>
            <person name="Qin J."/>
            <person name="Hu Y."/>
            <person name="Ye H."/>
            <person name="Wei L."/>
            <person name="Feng Y."/>
            <person name="Zong Z."/>
        </authorList>
    </citation>
    <scope>NUCLEOTIDE SEQUENCE [LARGE SCALE GENOMIC DNA]</scope>
    <source>
        <strain evidence="1 2">WCHABo060081</strain>
    </source>
</reference>